<dbReference type="Proteomes" id="UP000253606">
    <property type="component" value="Chromosome"/>
</dbReference>
<dbReference type="SUPFAM" id="SSF52833">
    <property type="entry name" value="Thioredoxin-like"/>
    <property type="match status" value="1"/>
</dbReference>
<proteinExistence type="inferred from homology"/>
<evidence type="ECO:0000256" key="6">
    <source>
        <dbReference type="SAM" id="MobiDB-lite"/>
    </source>
</evidence>
<protein>
    <submittedName>
        <fullName evidence="8">DSBA-like thioredoxin domain protein</fullName>
    </submittedName>
</protein>
<comment type="similarity">
    <text evidence="1">Belongs to the thioredoxin family. DsbA subfamily.</text>
</comment>
<keyword evidence="2" id="KW-0732">Signal</keyword>
<evidence type="ECO:0000313" key="9">
    <source>
        <dbReference type="Proteomes" id="UP000253606"/>
    </source>
</evidence>
<dbReference type="PANTHER" id="PTHR13887">
    <property type="entry name" value="GLUTATHIONE S-TRANSFERASE KAPPA"/>
    <property type="match status" value="1"/>
</dbReference>
<feature type="region of interest" description="Disordered" evidence="6">
    <location>
        <begin position="250"/>
        <end position="275"/>
    </location>
</feature>
<accession>A0A2Z5FY56</accession>
<dbReference type="InterPro" id="IPR012336">
    <property type="entry name" value="Thioredoxin-like_fold"/>
</dbReference>
<evidence type="ECO:0000256" key="3">
    <source>
        <dbReference type="ARBA" id="ARBA00023002"/>
    </source>
</evidence>
<evidence type="ECO:0000259" key="7">
    <source>
        <dbReference type="PROSITE" id="PS51352"/>
    </source>
</evidence>
<sequence length="275" mass="29834">MQVPSDYAVSIGTRTKSAFTGYDTVPITFSLPSKPGSKPTTVDFLLSQDGKTLARMQKFDLTKDPAQVAQLTNRPVRGPEAAKVVIVNFDDLECPYCARMHQELFPQTFERYKGLIKVVYKDDPLVEIHPWAMHASVDANCLADQSGAAYWSYVDYVHSHGDEISGADRDPAKANAALDRIAREQGSREKVNPANLDACLQKQDNGAVIASMKEADHLNIDGTPTLFVNGERISGAEPIEQVWAAIDRALEAEGEKPPPPSSVPASTPAKAPAGN</sequence>
<feature type="domain" description="Thioredoxin" evidence="7">
    <location>
        <begin position="33"/>
        <end position="251"/>
    </location>
</feature>
<dbReference type="InterPro" id="IPR013766">
    <property type="entry name" value="Thioredoxin_domain"/>
</dbReference>
<dbReference type="PROSITE" id="PS51352">
    <property type="entry name" value="THIOREDOXIN_2"/>
    <property type="match status" value="1"/>
</dbReference>
<evidence type="ECO:0000256" key="4">
    <source>
        <dbReference type="ARBA" id="ARBA00023157"/>
    </source>
</evidence>
<dbReference type="AlphaFoldDB" id="A0A2Z5FY56"/>
<name>A0A2Z5FY56_9BACT</name>
<dbReference type="Gene3D" id="3.40.30.10">
    <property type="entry name" value="Glutaredoxin"/>
    <property type="match status" value="1"/>
</dbReference>
<keyword evidence="4" id="KW-1015">Disulfide bond</keyword>
<dbReference type="InterPro" id="IPR036249">
    <property type="entry name" value="Thioredoxin-like_sf"/>
</dbReference>
<keyword evidence="5" id="KW-0676">Redox-active center</keyword>
<gene>
    <name evidence="8" type="ORF">ACPOL_1970</name>
</gene>
<keyword evidence="3" id="KW-0560">Oxidoreductase</keyword>
<dbReference type="EMBL" id="CP030840">
    <property type="protein sequence ID" value="AXC11306.1"/>
    <property type="molecule type" value="Genomic_DNA"/>
</dbReference>
<dbReference type="PANTHER" id="PTHR13887:SF14">
    <property type="entry name" value="DISULFIDE BOND FORMATION PROTEIN D"/>
    <property type="match status" value="1"/>
</dbReference>
<keyword evidence="9" id="KW-1185">Reference proteome</keyword>
<evidence type="ECO:0000256" key="1">
    <source>
        <dbReference type="ARBA" id="ARBA00005791"/>
    </source>
</evidence>
<evidence type="ECO:0000256" key="2">
    <source>
        <dbReference type="ARBA" id="ARBA00022729"/>
    </source>
</evidence>
<reference evidence="8 9" key="1">
    <citation type="journal article" date="2018" name="Front. Microbiol.">
        <title>Hydrolytic Capabilities as a Key to Environmental Success: Chitinolytic and Cellulolytic Acidobacteria From Acidic Sub-arctic Soils and Boreal Peatlands.</title>
        <authorList>
            <person name="Belova S.E."/>
            <person name="Ravin N.V."/>
            <person name="Pankratov T.A."/>
            <person name="Rakitin A.L."/>
            <person name="Ivanova A.A."/>
            <person name="Beletsky A.V."/>
            <person name="Mardanov A.V."/>
            <person name="Sinninghe Damste J.S."/>
            <person name="Dedysh S.N."/>
        </authorList>
    </citation>
    <scope>NUCLEOTIDE SEQUENCE [LARGE SCALE GENOMIC DNA]</scope>
    <source>
        <strain evidence="8 9">SBC82</strain>
    </source>
</reference>
<organism evidence="8 9">
    <name type="scientific">Acidisarcina polymorpha</name>
    <dbReference type="NCBI Taxonomy" id="2211140"/>
    <lineage>
        <taxon>Bacteria</taxon>
        <taxon>Pseudomonadati</taxon>
        <taxon>Acidobacteriota</taxon>
        <taxon>Terriglobia</taxon>
        <taxon>Terriglobales</taxon>
        <taxon>Acidobacteriaceae</taxon>
        <taxon>Acidisarcina</taxon>
    </lineage>
</organism>
<dbReference type="Pfam" id="PF13462">
    <property type="entry name" value="Thioredoxin_4"/>
    <property type="match status" value="1"/>
</dbReference>
<dbReference type="GO" id="GO:0016491">
    <property type="term" value="F:oxidoreductase activity"/>
    <property type="evidence" value="ECO:0007669"/>
    <property type="project" value="UniProtKB-KW"/>
</dbReference>
<feature type="compositionally biased region" description="Low complexity" evidence="6">
    <location>
        <begin position="263"/>
        <end position="275"/>
    </location>
</feature>
<evidence type="ECO:0000313" key="8">
    <source>
        <dbReference type="EMBL" id="AXC11306.1"/>
    </source>
</evidence>
<evidence type="ECO:0000256" key="5">
    <source>
        <dbReference type="ARBA" id="ARBA00023284"/>
    </source>
</evidence>
<dbReference type="KEGG" id="abas:ACPOL_1970"/>